<dbReference type="EMBL" id="JAMGBB010000001">
    <property type="protein sequence ID" value="MCL6739785.1"/>
    <property type="molecule type" value="Genomic_DNA"/>
</dbReference>
<feature type="domain" description="Peptidase M56" evidence="4">
    <location>
        <begin position="6"/>
        <end position="271"/>
    </location>
</feature>
<gene>
    <name evidence="5" type="ORF">LZ518_01340</name>
</gene>
<reference evidence="5" key="1">
    <citation type="submission" date="2022-05" db="EMBL/GenBank/DDBJ databases">
        <authorList>
            <person name="Jo J.-H."/>
            <person name="Im W.-T."/>
        </authorList>
    </citation>
    <scope>NUCLEOTIDE SEQUENCE</scope>
    <source>
        <strain evidence="5">RB56-2</strain>
    </source>
</reference>
<evidence type="ECO:0000256" key="3">
    <source>
        <dbReference type="SAM" id="Phobius"/>
    </source>
</evidence>
<proteinExistence type="predicted"/>
<keyword evidence="3" id="KW-0472">Membrane</keyword>
<evidence type="ECO:0000259" key="4">
    <source>
        <dbReference type="Pfam" id="PF05569"/>
    </source>
</evidence>
<evidence type="ECO:0000313" key="6">
    <source>
        <dbReference type="Proteomes" id="UP001165383"/>
    </source>
</evidence>
<keyword evidence="6" id="KW-1185">Reference proteome</keyword>
<evidence type="ECO:0000256" key="2">
    <source>
        <dbReference type="SAM" id="MobiDB-lite"/>
    </source>
</evidence>
<keyword evidence="3" id="KW-1133">Transmembrane helix</keyword>
<keyword evidence="3" id="KW-0812">Transmembrane</keyword>
<feature type="compositionally biased region" description="Basic and acidic residues" evidence="2">
    <location>
        <begin position="515"/>
        <end position="524"/>
    </location>
</feature>
<feature type="region of interest" description="Disordered" evidence="2">
    <location>
        <begin position="512"/>
        <end position="532"/>
    </location>
</feature>
<evidence type="ECO:0000313" key="5">
    <source>
        <dbReference type="EMBL" id="MCL6739785.1"/>
    </source>
</evidence>
<organism evidence="5 6">
    <name type="scientific">Sphingomonas brevis</name>
    <dbReference type="NCBI Taxonomy" id="2908206"/>
    <lineage>
        <taxon>Bacteria</taxon>
        <taxon>Pseudomonadati</taxon>
        <taxon>Pseudomonadota</taxon>
        <taxon>Alphaproteobacteria</taxon>
        <taxon>Sphingomonadales</taxon>
        <taxon>Sphingomonadaceae</taxon>
        <taxon>Sphingomonas</taxon>
    </lineage>
</organism>
<dbReference type="InterPro" id="IPR052173">
    <property type="entry name" value="Beta-lactam_resp_regulator"/>
</dbReference>
<sequence>MIDWLLGTLIATTALIFLVLLIREPVRRQFGARVAYGLWLIPAARLLMPTLTQTVERTVPEATPIQPFVPIMMSEPKLLASVAPPEPSLLEQVGGMQTVLLVLWLGIGLGLFIARMAAFHRERAAILRDASELGRIGSIRIVRSPDVKGPLAFGVLDRVIAVPADFERLYDERERGLALEHELAHHRSGDLVANLIAFVLLCLQWFNPLAWVAHAAFRFDQEAACDARVLDKAKADDRADYGRTIAKAASGRALLFASALDRRNTLHRRLKSMLTNPTAGRRFAGRLTVIAAVAVALPLTATRAIEYVDKVVPAEPAPVAQVAQVAPAAVPAPVAPVAPVAPLATVAPAPTVADSGDGSYRHKDLSFERDGTISIDGKSKRWNELTAAEKARCREAIAQAKRELARARVEVDQEQIQRDVREALEEAKFDQEDLRRDLAEARREIEQAVREVDRNARHIRRSGQDPEQIKATIRESLKSVEAIDIDQIRRQALASVDQRAIATSVASAQASIAKAEQEVDRIEDSIDEGDDE</sequence>
<comment type="caution">
    <text evidence="5">The sequence shown here is derived from an EMBL/GenBank/DDBJ whole genome shotgun (WGS) entry which is preliminary data.</text>
</comment>
<feature type="transmembrane region" description="Helical" evidence="3">
    <location>
        <begin position="6"/>
        <end position="22"/>
    </location>
</feature>
<dbReference type="PANTHER" id="PTHR34978">
    <property type="entry name" value="POSSIBLE SENSOR-TRANSDUCER PROTEIN BLAR"/>
    <property type="match status" value="1"/>
</dbReference>
<protein>
    <recommendedName>
        <fullName evidence="4">Peptidase M56 domain-containing protein</fullName>
    </recommendedName>
</protein>
<evidence type="ECO:0000256" key="1">
    <source>
        <dbReference type="SAM" id="Coils"/>
    </source>
</evidence>
<dbReference type="InterPro" id="IPR008756">
    <property type="entry name" value="Peptidase_M56"/>
</dbReference>
<feature type="coiled-coil region" evidence="1">
    <location>
        <begin position="383"/>
        <end position="458"/>
    </location>
</feature>
<feature type="transmembrane region" description="Helical" evidence="3">
    <location>
        <begin position="94"/>
        <end position="114"/>
    </location>
</feature>
<dbReference type="RefSeq" id="WP_249914259.1">
    <property type="nucleotide sequence ID" value="NZ_JAMGBB010000001.1"/>
</dbReference>
<feature type="transmembrane region" description="Helical" evidence="3">
    <location>
        <begin position="34"/>
        <end position="51"/>
    </location>
</feature>
<name>A0ABT0S5W8_9SPHN</name>
<accession>A0ABT0S5W8</accession>
<dbReference type="Pfam" id="PF05569">
    <property type="entry name" value="Peptidase_M56"/>
    <property type="match status" value="1"/>
</dbReference>
<dbReference type="CDD" id="cd07341">
    <property type="entry name" value="M56_BlaR1_MecR1_like"/>
    <property type="match status" value="1"/>
</dbReference>
<dbReference type="Proteomes" id="UP001165383">
    <property type="component" value="Unassembled WGS sequence"/>
</dbReference>
<feature type="transmembrane region" description="Helical" evidence="3">
    <location>
        <begin position="191"/>
        <end position="211"/>
    </location>
</feature>
<dbReference type="PANTHER" id="PTHR34978:SF3">
    <property type="entry name" value="SLR0241 PROTEIN"/>
    <property type="match status" value="1"/>
</dbReference>
<keyword evidence="1" id="KW-0175">Coiled coil</keyword>